<evidence type="ECO:0000259" key="4">
    <source>
        <dbReference type="PROSITE" id="PS51037"/>
    </source>
</evidence>
<keyword evidence="1 2" id="KW-0539">Nucleus</keyword>
<dbReference type="OrthoDB" id="1741717at2759"/>
<name>A0A8H3INR2_9LECA</name>
<dbReference type="PROSITE" id="PS51037">
    <property type="entry name" value="YEATS"/>
    <property type="match status" value="1"/>
</dbReference>
<dbReference type="AlphaFoldDB" id="A0A8H3INR2"/>
<organism evidence="5 6">
    <name type="scientific">Gomphillus americanus</name>
    <dbReference type="NCBI Taxonomy" id="1940652"/>
    <lineage>
        <taxon>Eukaryota</taxon>
        <taxon>Fungi</taxon>
        <taxon>Dikarya</taxon>
        <taxon>Ascomycota</taxon>
        <taxon>Pezizomycotina</taxon>
        <taxon>Lecanoromycetes</taxon>
        <taxon>OSLEUM clade</taxon>
        <taxon>Ostropomycetidae</taxon>
        <taxon>Ostropales</taxon>
        <taxon>Graphidaceae</taxon>
        <taxon>Gomphilloideae</taxon>
        <taxon>Gomphillus</taxon>
    </lineage>
</organism>
<evidence type="ECO:0000313" key="5">
    <source>
        <dbReference type="EMBL" id="CAF9925868.1"/>
    </source>
</evidence>
<gene>
    <name evidence="5" type="ORF">GOMPHAMPRED_003995</name>
</gene>
<feature type="region of interest" description="Disordered" evidence="3">
    <location>
        <begin position="124"/>
        <end position="151"/>
    </location>
</feature>
<evidence type="ECO:0000256" key="1">
    <source>
        <dbReference type="ARBA" id="ARBA00023242"/>
    </source>
</evidence>
<reference evidence="5" key="1">
    <citation type="submission" date="2021-03" db="EMBL/GenBank/DDBJ databases">
        <authorList>
            <person name="Tagirdzhanova G."/>
        </authorList>
    </citation>
    <scope>NUCLEOTIDE SEQUENCE</scope>
</reference>
<proteinExistence type="predicted"/>
<dbReference type="Gene3D" id="1.20.1270.220">
    <property type="match status" value="1"/>
</dbReference>
<dbReference type="GO" id="GO:0005634">
    <property type="term" value="C:nucleus"/>
    <property type="evidence" value="ECO:0007669"/>
    <property type="project" value="UniProtKB-SubCell"/>
</dbReference>
<accession>A0A8H3INR2</accession>
<dbReference type="InterPro" id="IPR055129">
    <property type="entry name" value="YEATS_dom"/>
</dbReference>
<dbReference type="Proteomes" id="UP000664169">
    <property type="component" value="Unassembled WGS sequence"/>
</dbReference>
<dbReference type="EMBL" id="CAJPDQ010000024">
    <property type="protein sequence ID" value="CAF9925868.1"/>
    <property type="molecule type" value="Genomic_DNA"/>
</dbReference>
<feature type="domain" description="YEATS" evidence="4">
    <location>
        <begin position="1"/>
        <end position="112"/>
    </location>
</feature>
<comment type="caution">
    <text evidence="5">The sequence shown here is derived from an EMBL/GenBank/DDBJ whole genome shotgun (WGS) entry which is preliminary data.</text>
</comment>
<dbReference type="InterPro" id="IPR038336">
    <property type="entry name" value="NET_sf"/>
</dbReference>
<evidence type="ECO:0000256" key="2">
    <source>
        <dbReference type="PROSITE-ProRule" id="PRU00376"/>
    </source>
</evidence>
<sequence>MEGFPMRKWSIKIFLLDEHGDETAANIFSSAEYLLHESFGDRARQVKNDPPFRISEEGWGEFEMRINLHTMDGGREHSFVHDLNFAQARYDIKHVVAFKKPTTSQITALRLSGPIPGEEIARKKTAGDETPMGSGGGVAPPAKKRKSGFGGKDKLESLERLAEEIKLIKDKDMYELIEIINDNKGDESQITNDLENGEFTVDLCTLPDKAIQLLQQYVEETLSR</sequence>
<evidence type="ECO:0000256" key="3">
    <source>
        <dbReference type="SAM" id="MobiDB-lite"/>
    </source>
</evidence>
<dbReference type="Pfam" id="PF03366">
    <property type="entry name" value="YEATS"/>
    <property type="match status" value="1"/>
</dbReference>
<comment type="subcellular location">
    <subcellularLocation>
        <location evidence="2">Nucleus</location>
    </subcellularLocation>
</comment>
<evidence type="ECO:0000313" key="6">
    <source>
        <dbReference type="Proteomes" id="UP000664169"/>
    </source>
</evidence>
<dbReference type="PIRSF" id="PIRSF016551">
    <property type="entry name" value="SAS5/TFIID_14"/>
    <property type="match status" value="1"/>
</dbReference>
<protein>
    <recommendedName>
        <fullName evidence="4">YEATS domain-containing protein</fullName>
    </recommendedName>
</protein>
<dbReference type="Gene3D" id="2.60.40.1970">
    <property type="entry name" value="YEATS domain"/>
    <property type="match status" value="1"/>
</dbReference>
<dbReference type="CDD" id="cd16905">
    <property type="entry name" value="YEATS_Taf14_like"/>
    <property type="match status" value="1"/>
</dbReference>
<keyword evidence="6" id="KW-1185">Reference proteome</keyword>
<dbReference type="InterPro" id="IPR038704">
    <property type="entry name" value="YEAST_sf"/>
</dbReference>
<dbReference type="InterPro" id="IPR016665">
    <property type="entry name" value="Sas5/TAF14"/>
</dbReference>